<keyword evidence="13" id="KW-0464">Manganese</keyword>
<keyword evidence="2 13" id="KW-0479">Metal-binding</keyword>
<evidence type="ECO:0000256" key="13">
    <source>
        <dbReference type="PIRSR" id="PIRSR036979-1"/>
    </source>
</evidence>
<gene>
    <name evidence="14" type="primary">speB</name>
    <name evidence="14" type="ORF">Back11_45180</name>
</gene>
<comment type="function">
    <text evidence="8">Catalyzes the formation of putrescine from agmatine.</text>
</comment>
<dbReference type="Gene3D" id="3.40.800.10">
    <property type="entry name" value="Ureohydrolase domain"/>
    <property type="match status" value="1"/>
</dbReference>
<comment type="pathway">
    <text evidence="9">Amine and polyamine biosynthesis; putrescine biosynthesis via agmatine pathway; putrescine from agmatine: step 1/1.</text>
</comment>
<dbReference type="InterPro" id="IPR023696">
    <property type="entry name" value="Ureohydrolase_dom_sf"/>
</dbReference>
<dbReference type="PROSITE" id="PS01053">
    <property type="entry name" value="ARGINASE_1"/>
    <property type="match status" value="1"/>
</dbReference>
<dbReference type="NCBIfam" id="TIGR01230">
    <property type="entry name" value="agmatinase"/>
    <property type="match status" value="1"/>
</dbReference>
<organism evidence="14 15">
    <name type="scientific">Paenibacillus baekrokdamisoli</name>
    <dbReference type="NCBI Taxonomy" id="1712516"/>
    <lineage>
        <taxon>Bacteria</taxon>
        <taxon>Bacillati</taxon>
        <taxon>Bacillota</taxon>
        <taxon>Bacilli</taxon>
        <taxon>Bacillales</taxon>
        <taxon>Paenibacillaceae</taxon>
        <taxon>Paenibacillus</taxon>
    </lineage>
</organism>
<evidence type="ECO:0000256" key="9">
    <source>
        <dbReference type="ARBA" id="ARBA00060523"/>
    </source>
</evidence>
<feature type="binding site" evidence="13">
    <location>
        <position position="215"/>
    </location>
    <ligand>
        <name>Mn(2+)</name>
        <dbReference type="ChEBI" id="CHEBI:29035"/>
        <label>1</label>
    </ligand>
</feature>
<dbReference type="GO" id="GO:0046872">
    <property type="term" value="F:metal ion binding"/>
    <property type="evidence" value="ECO:0007669"/>
    <property type="project" value="UniProtKB-KW"/>
</dbReference>
<dbReference type="GO" id="GO:0033389">
    <property type="term" value="P:putrescine biosynthetic process from arginine, via agmatine"/>
    <property type="evidence" value="ECO:0007669"/>
    <property type="project" value="TreeGrafter"/>
</dbReference>
<keyword evidence="3" id="KW-0378">Hydrolase</keyword>
<keyword evidence="4" id="KW-0661">Putrescine biosynthesis</keyword>
<evidence type="ECO:0000256" key="2">
    <source>
        <dbReference type="ARBA" id="ARBA00022723"/>
    </source>
</evidence>
<accession>A0A3G9JDX6</accession>
<keyword evidence="5" id="KW-0745">Spermidine biosynthesis</keyword>
<sequence>MKIDQKYSGNVFILSSEDYSSSKAVIYGMPMDFTVSFRPGSRFGPPRIREVSIGLEEYSPYLDRSLEDIEYFDAGDLLLPFGNAARSLDIIGEFVRGILDDGKMPVGLGGEHLVSWPIFQEVYKKYPDMAIIHFDAHADLREQYEGEPLSHSTPLRKAAGLIGGKNVYQFGIRSGSREEWEYAKENINFHPFEVLEPLKKVLPELEGRPVYLTIDIDVLDPSAAPGTGTAEAGGITSKELIDAVHAIARSGVNIVGCDLVEVAPAYDPTEQTQIVAAKVIREMLLGFIK</sequence>
<comment type="similarity">
    <text evidence="1">Belongs to the arginase family. Agmatinase subfamily.</text>
</comment>
<dbReference type="SUPFAM" id="SSF52768">
    <property type="entry name" value="Arginase/deacetylase"/>
    <property type="match status" value="1"/>
</dbReference>
<proteinExistence type="inferred from homology"/>
<feature type="binding site" evidence="13">
    <location>
        <position position="135"/>
    </location>
    <ligand>
        <name>Mn(2+)</name>
        <dbReference type="ChEBI" id="CHEBI:29035"/>
        <label>1</label>
    </ligand>
</feature>
<dbReference type="Pfam" id="PF00491">
    <property type="entry name" value="Arginase"/>
    <property type="match status" value="1"/>
</dbReference>
<evidence type="ECO:0000256" key="7">
    <source>
        <dbReference type="ARBA" id="ARBA00050304"/>
    </source>
</evidence>
<evidence type="ECO:0000256" key="8">
    <source>
        <dbReference type="ARBA" id="ARBA00054406"/>
    </source>
</evidence>
<name>A0A3G9JDX6_9BACL</name>
<evidence type="ECO:0000256" key="1">
    <source>
        <dbReference type="ARBA" id="ARBA00009227"/>
    </source>
</evidence>
<dbReference type="PANTHER" id="PTHR11358:SF26">
    <property type="entry name" value="GUANIDINO ACID HYDROLASE, MITOCHONDRIAL"/>
    <property type="match status" value="1"/>
</dbReference>
<dbReference type="CDD" id="cd11593">
    <property type="entry name" value="Agmatinase-like_2"/>
    <property type="match status" value="1"/>
</dbReference>
<evidence type="ECO:0000256" key="12">
    <source>
        <dbReference type="ARBA" id="ARBA00082423"/>
    </source>
</evidence>
<reference evidence="14 15" key="1">
    <citation type="submission" date="2018-11" db="EMBL/GenBank/DDBJ databases">
        <title>Complete genome sequence of Paenibacillus baekrokdamisoli strain KCTC 33723.</title>
        <authorList>
            <person name="Kang S.W."/>
            <person name="Lee K.C."/>
            <person name="Kim K.K."/>
            <person name="Kim J.S."/>
            <person name="Kim D.S."/>
            <person name="Ko S.H."/>
            <person name="Yang S.H."/>
            <person name="Lee J.S."/>
        </authorList>
    </citation>
    <scope>NUCLEOTIDE SEQUENCE [LARGE SCALE GENOMIC DNA]</scope>
    <source>
        <strain evidence="14 15">KCTC 33723</strain>
    </source>
</reference>
<feature type="binding site" evidence="13">
    <location>
        <position position="139"/>
    </location>
    <ligand>
        <name>Mn(2+)</name>
        <dbReference type="ChEBI" id="CHEBI:29035"/>
        <label>1</label>
    </ligand>
</feature>
<dbReference type="InterPro" id="IPR005925">
    <property type="entry name" value="Agmatinase-rel"/>
</dbReference>
<evidence type="ECO:0000256" key="4">
    <source>
        <dbReference type="ARBA" id="ARBA00023023"/>
    </source>
</evidence>
<dbReference type="FunFam" id="3.40.800.10:FF:000004">
    <property type="entry name" value="Agmatinase"/>
    <property type="match status" value="1"/>
</dbReference>
<dbReference type="EC" id="3.5.3.11" evidence="10"/>
<evidence type="ECO:0000256" key="6">
    <source>
        <dbReference type="ARBA" id="ARBA00023115"/>
    </source>
</evidence>
<evidence type="ECO:0000256" key="10">
    <source>
        <dbReference type="ARBA" id="ARBA00066392"/>
    </source>
</evidence>
<dbReference type="PROSITE" id="PS51409">
    <property type="entry name" value="ARGINASE_2"/>
    <property type="match status" value="1"/>
</dbReference>
<dbReference type="RefSeq" id="WP_125662404.1">
    <property type="nucleotide sequence ID" value="NZ_AP019308.1"/>
</dbReference>
<feature type="binding site" evidence="13">
    <location>
        <position position="112"/>
    </location>
    <ligand>
        <name>Mn(2+)</name>
        <dbReference type="ChEBI" id="CHEBI:29035"/>
        <label>1</label>
    </ligand>
</feature>
<feature type="binding site" evidence="13">
    <location>
        <position position="217"/>
    </location>
    <ligand>
        <name>Mn(2+)</name>
        <dbReference type="ChEBI" id="CHEBI:29035"/>
        <label>1</label>
    </ligand>
</feature>
<evidence type="ECO:0000313" key="14">
    <source>
        <dbReference type="EMBL" id="BBH23173.1"/>
    </source>
</evidence>
<evidence type="ECO:0000313" key="15">
    <source>
        <dbReference type="Proteomes" id="UP000275368"/>
    </source>
</evidence>
<keyword evidence="6" id="KW-0620">Polyamine biosynthesis</keyword>
<comment type="cofactor">
    <cofactor evidence="13">
        <name>Mn(2+)</name>
        <dbReference type="ChEBI" id="CHEBI:29035"/>
    </cofactor>
    <text evidence="13">Binds 2 manganese ions per subunit.</text>
</comment>
<comment type="catalytic activity">
    <reaction evidence="7">
        <text>agmatine + H2O = urea + putrescine</text>
        <dbReference type="Rhea" id="RHEA:13929"/>
        <dbReference type="ChEBI" id="CHEBI:15377"/>
        <dbReference type="ChEBI" id="CHEBI:16199"/>
        <dbReference type="ChEBI" id="CHEBI:58145"/>
        <dbReference type="ChEBI" id="CHEBI:326268"/>
        <dbReference type="EC" id="3.5.3.11"/>
    </reaction>
</comment>
<dbReference type="GO" id="GO:0008295">
    <property type="term" value="P:spermidine biosynthetic process"/>
    <property type="evidence" value="ECO:0007669"/>
    <property type="project" value="UniProtKB-KW"/>
</dbReference>
<dbReference type="PANTHER" id="PTHR11358">
    <property type="entry name" value="ARGINASE/AGMATINASE"/>
    <property type="match status" value="1"/>
</dbReference>
<dbReference type="InterPro" id="IPR020855">
    <property type="entry name" value="Ureohydrolase_Mn_BS"/>
</dbReference>
<keyword evidence="15" id="KW-1185">Reference proteome</keyword>
<evidence type="ECO:0000256" key="11">
    <source>
        <dbReference type="ARBA" id="ARBA00067513"/>
    </source>
</evidence>
<dbReference type="Proteomes" id="UP000275368">
    <property type="component" value="Chromosome"/>
</dbReference>
<dbReference type="PIRSF" id="PIRSF036979">
    <property type="entry name" value="Arginase"/>
    <property type="match status" value="1"/>
</dbReference>
<dbReference type="OrthoDB" id="9788689at2"/>
<dbReference type="GO" id="GO:0008783">
    <property type="term" value="F:agmatinase activity"/>
    <property type="evidence" value="ECO:0007669"/>
    <property type="project" value="UniProtKB-EC"/>
</dbReference>
<dbReference type="EMBL" id="AP019308">
    <property type="protein sequence ID" value="BBH23173.1"/>
    <property type="molecule type" value="Genomic_DNA"/>
</dbReference>
<dbReference type="AlphaFoldDB" id="A0A3G9JDX6"/>
<feature type="binding site" evidence="13">
    <location>
        <position position="137"/>
    </location>
    <ligand>
        <name>Mn(2+)</name>
        <dbReference type="ChEBI" id="CHEBI:29035"/>
        <label>1</label>
    </ligand>
</feature>
<dbReference type="InterPro" id="IPR006035">
    <property type="entry name" value="Ureohydrolase"/>
</dbReference>
<evidence type="ECO:0000256" key="5">
    <source>
        <dbReference type="ARBA" id="ARBA00023066"/>
    </source>
</evidence>
<dbReference type="KEGG" id="pbk:Back11_45180"/>
<protein>
    <recommendedName>
        <fullName evidence="11">Agmatinase</fullName>
        <ecNumber evidence="10">3.5.3.11</ecNumber>
    </recommendedName>
    <alternativeName>
        <fullName evidence="12">Agmatine ureohydrolase</fullName>
    </alternativeName>
</protein>
<evidence type="ECO:0000256" key="3">
    <source>
        <dbReference type="ARBA" id="ARBA00022801"/>
    </source>
</evidence>